<keyword evidence="3" id="KW-1185">Reference proteome</keyword>
<gene>
    <name evidence="2" type="ORF">H2200_000338</name>
</gene>
<reference evidence="2" key="1">
    <citation type="submission" date="2022-10" db="EMBL/GenBank/DDBJ databases">
        <title>Culturing micro-colonial fungi from biological soil crusts in the Mojave desert and describing Neophaeococcomyces mojavensis, and introducing the new genera and species Taxawa tesnikishii.</title>
        <authorList>
            <person name="Kurbessoian T."/>
            <person name="Stajich J.E."/>
        </authorList>
    </citation>
    <scope>NUCLEOTIDE SEQUENCE</scope>
    <source>
        <strain evidence="2">TK_41</strain>
    </source>
</reference>
<dbReference type="EMBL" id="JAPDRK010000001">
    <property type="protein sequence ID" value="KAJ9616619.1"/>
    <property type="molecule type" value="Genomic_DNA"/>
</dbReference>
<evidence type="ECO:0000313" key="2">
    <source>
        <dbReference type="EMBL" id="KAJ9616619.1"/>
    </source>
</evidence>
<dbReference type="Proteomes" id="UP001172673">
    <property type="component" value="Unassembled WGS sequence"/>
</dbReference>
<organism evidence="2 3">
    <name type="scientific">Cladophialophora chaetospira</name>
    <dbReference type="NCBI Taxonomy" id="386627"/>
    <lineage>
        <taxon>Eukaryota</taxon>
        <taxon>Fungi</taxon>
        <taxon>Dikarya</taxon>
        <taxon>Ascomycota</taxon>
        <taxon>Pezizomycotina</taxon>
        <taxon>Eurotiomycetes</taxon>
        <taxon>Chaetothyriomycetidae</taxon>
        <taxon>Chaetothyriales</taxon>
        <taxon>Herpotrichiellaceae</taxon>
        <taxon>Cladophialophora</taxon>
    </lineage>
</organism>
<feature type="compositionally biased region" description="Basic and acidic residues" evidence="1">
    <location>
        <begin position="73"/>
        <end position="83"/>
    </location>
</feature>
<evidence type="ECO:0000256" key="1">
    <source>
        <dbReference type="SAM" id="MobiDB-lite"/>
    </source>
</evidence>
<feature type="region of interest" description="Disordered" evidence="1">
    <location>
        <begin position="73"/>
        <end position="105"/>
    </location>
</feature>
<accession>A0AA38XPA1</accession>
<sequence>MSRARTTIEASIPSEYNVPGTALFSPKWFSAITKKDRFWTDLNKHMSAAIKAKRLSVFCGVTIKTDVETVARSRAQKREEKKAMSRTISRSAPAQTPEAGDENTSVVDADLVGEARELADSNAEDEDEVRPLSKRPRRTASQLPIKKVEYGLCNHFDILENMEINNDGAICLRCRIDEGDPPSETAAVDVPLSPVPPIQPKEHLEETPTIQSRPTAVKVEEDINPEKIDELTITVSTSGRKRAREDTAKEVTIKGQDYLVLIGADGTAQKFRLEGHPDKRVNVEAEN</sequence>
<dbReference type="AlphaFoldDB" id="A0AA38XPA1"/>
<comment type="caution">
    <text evidence="2">The sequence shown here is derived from an EMBL/GenBank/DDBJ whole genome shotgun (WGS) entry which is preliminary data.</text>
</comment>
<feature type="region of interest" description="Disordered" evidence="1">
    <location>
        <begin position="118"/>
        <end position="140"/>
    </location>
</feature>
<evidence type="ECO:0000313" key="3">
    <source>
        <dbReference type="Proteomes" id="UP001172673"/>
    </source>
</evidence>
<name>A0AA38XPA1_9EURO</name>
<protein>
    <submittedName>
        <fullName evidence="2">Uncharacterized protein</fullName>
    </submittedName>
</protein>
<proteinExistence type="predicted"/>